<dbReference type="EMBL" id="JBHYTS010000079">
    <property type="protein sequence ID" value="MFE1755211.1"/>
    <property type="molecule type" value="Genomic_DNA"/>
</dbReference>
<dbReference type="InterPro" id="IPR008930">
    <property type="entry name" value="Terpenoid_cyclase/PrenylTrfase"/>
</dbReference>
<keyword evidence="3" id="KW-0732">Signal</keyword>
<evidence type="ECO:0000256" key="3">
    <source>
        <dbReference type="SAM" id="SignalP"/>
    </source>
</evidence>
<keyword evidence="5" id="KW-1185">Reference proteome</keyword>
<keyword evidence="2" id="KW-0472">Membrane</keyword>
<dbReference type="RefSeq" id="WP_381826260.1">
    <property type="nucleotide sequence ID" value="NZ_JBHYTS010000079.1"/>
</dbReference>
<gene>
    <name evidence="4" type="ORF">ACFW88_32545</name>
</gene>
<dbReference type="SUPFAM" id="SSF48239">
    <property type="entry name" value="Terpenoid cyclases/Protein prenyltransferases"/>
    <property type="match status" value="1"/>
</dbReference>
<evidence type="ECO:0000313" key="5">
    <source>
        <dbReference type="Proteomes" id="UP001599756"/>
    </source>
</evidence>
<evidence type="ECO:0000256" key="2">
    <source>
        <dbReference type="SAM" id="Phobius"/>
    </source>
</evidence>
<keyword evidence="2" id="KW-0812">Transmembrane</keyword>
<protein>
    <submittedName>
        <fullName evidence="4">Prenyltransferase/squalene oxidase repeat-containing protein</fullName>
    </submittedName>
</protein>
<feature type="transmembrane region" description="Helical" evidence="2">
    <location>
        <begin position="390"/>
        <end position="408"/>
    </location>
</feature>
<name>A0ABW6HFV7_9ACTN</name>
<dbReference type="Proteomes" id="UP001599756">
    <property type="component" value="Unassembled WGS sequence"/>
</dbReference>
<evidence type="ECO:0000256" key="1">
    <source>
        <dbReference type="SAM" id="MobiDB-lite"/>
    </source>
</evidence>
<comment type="caution">
    <text evidence="4">The sequence shown here is derived from an EMBL/GenBank/DDBJ whole genome shotgun (WGS) entry which is preliminary data.</text>
</comment>
<proteinExistence type="predicted"/>
<sequence length="417" mass="41442">MNVRRSAAALAAVAVIGTAAPAVAADSSPSPSPSAVLPSGLYGHTDPKYDGVWRQSLALLAQHTAGVRPAAKAVDWLAGQQCANGAFAAFRADPARACDAKVMVDTNSTAAAVQALTALGGHGSATAKAVTWLKSVQNKDGGWGYTPGGPSDTNSTSVVVGALAATGLKPADVRKDGKPGGKSPYDALLKLALPCTGGDAGAGAGAFAYQPDKKGKLAANADATAAGVTAALGQGLAAKPAPKAGAAPHCTDSGKATPERAAANGASYLAESVAKNGYLTSVLPGSTDQPDYGNTADAVVALAAQGGAGQAQKPLRWLEKHSEAWAKQSGPAAYAQLIFAANATGTDPRDFGGTDLVAKLSATGPAPQSATSGSAKAKDSAKDNSSGFHGWWFVAACLVAGIGIGFLFSGRKNRRQP</sequence>
<accession>A0ABW6HFV7</accession>
<feature type="signal peptide" evidence="3">
    <location>
        <begin position="1"/>
        <end position="24"/>
    </location>
</feature>
<keyword evidence="2" id="KW-1133">Transmembrane helix</keyword>
<evidence type="ECO:0000313" key="4">
    <source>
        <dbReference type="EMBL" id="MFE1755211.1"/>
    </source>
</evidence>
<dbReference type="CDD" id="cd00688">
    <property type="entry name" value="ISOPREN_C2_like"/>
    <property type="match status" value="1"/>
</dbReference>
<reference evidence="4 5" key="1">
    <citation type="submission" date="2024-09" db="EMBL/GenBank/DDBJ databases">
        <title>The Natural Products Discovery Center: Release of the First 8490 Sequenced Strains for Exploring Actinobacteria Biosynthetic Diversity.</title>
        <authorList>
            <person name="Kalkreuter E."/>
            <person name="Kautsar S.A."/>
            <person name="Yang D."/>
            <person name="Bader C.D."/>
            <person name="Teijaro C.N."/>
            <person name="Fluegel L."/>
            <person name="Davis C.M."/>
            <person name="Simpson J.R."/>
            <person name="Lauterbach L."/>
            <person name="Steele A.D."/>
            <person name="Gui C."/>
            <person name="Meng S."/>
            <person name="Li G."/>
            <person name="Viehrig K."/>
            <person name="Ye F."/>
            <person name="Su P."/>
            <person name="Kiefer A.F."/>
            <person name="Nichols A."/>
            <person name="Cepeda A.J."/>
            <person name="Yan W."/>
            <person name="Fan B."/>
            <person name="Jiang Y."/>
            <person name="Adhikari A."/>
            <person name="Zheng C.-J."/>
            <person name="Schuster L."/>
            <person name="Cowan T.M."/>
            <person name="Smanski M.J."/>
            <person name="Chevrette M.G."/>
            <person name="De Carvalho L.P.S."/>
            <person name="Shen B."/>
        </authorList>
    </citation>
    <scope>NUCLEOTIDE SEQUENCE [LARGE SCALE GENOMIC DNA]</scope>
    <source>
        <strain evidence="4 5">NPDC059500</strain>
    </source>
</reference>
<dbReference type="Gene3D" id="1.50.10.20">
    <property type="match status" value="1"/>
</dbReference>
<feature type="chain" id="PRO_5045262259" evidence="3">
    <location>
        <begin position="25"/>
        <end position="417"/>
    </location>
</feature>
<organism evidence="4 5">
    <name type="scientific">Streptomyces anandii</name>
    <dbReference type="NCBI Taxonomy" id="285454"/>
    <lineage>
        <taxon>Bacteria</taxon>
        <taxon>Bacillati</taxon>
        <taxon>Actinomycetota</taxon>
        <taxon>Actinomycetes</taxon>
        <taxon>Kitasatosporales</taxon>
        <taxon>Streptomycetaceae</taxon>
        <taxon>Streptomyces</taxon>
    </lineage>
</organism>
<feature type="region of interest" description="Disordered" evidence="1">
    <location>
        <begin position="362"/>
        <end position="381"/>
    </location>
</feature>